<comment type="caution">
    <text evidence="3">The sequence shown here is derived from an EMBL/GenBank/DDBJ whole genome shotgun (WGS) entry which is preliminary data.</text>
</comment>
<comment type="similarity">
    <text evidence="1">Belongs to the PPP4R2 family.</text>
</comment>
<name>A0AAV0E197_9ASTE</name>
<dbReference type="GO" id="GO:0005737">
    <property type="term" value="C:cytoplasm"/>
    <property type="evidence" value="ECO:0007669"/>
    <property type="project" value="TreeGrafter"/>
</dbReference>
<dbReference type="GO" id="GO:0030289">
    <property type="term" value="C:protein phosphatase 4 complex"/>
    <property type="evidence" value="ECO:0007669"/>
    <property type="project" value="InterPro"/>
</dbReference>
<feature type="compositionally biased region" description="Polar residues" evidence="2">
    <location>
        <begin position="146"/>
        <end position="156"/>
    </location>
</feature>
<sequence length="215" mass="23945">MENPQEISGQEGRRIMEEIAATGKCWHDWDKLKRFLSFYLKQILSDYPESKLTHELQQISAIGEPFPDLVKRLDHDLNSFTNGPPFTLQRLCEILLDPRSIYPKLSKLALALEKNLLVASTLTISDDPSTATMQKAGEPETEPSPLVSQHPSSNLVVPNGVETRRAEDTDEVMGEVEGNEAVDDGITTDMETLEVVRSETIPTVVVEPARCDSIV</sequence>
<dbReference type="Pfam" id="PF09184">
    <property type="entry name" value="PPP4R2"/>
    <property type="match status" value="1"/>
</dbReference>
<accession>A0AAV0E197</accession>
<dbReference type="GO" id="GO:0019888">
    <property type="term" value="F:protein phosphatase regulator activity"/>
    <property type="evidence" value="ECO:0007669"/>
    <property type="project" value="InterPro"/>
</dbReference>
<evidence type="ECO:0000256" key="2">
    <source>
        <dbReference type="SAM" id="MobiDB-lite"/>
    </source>
</evidence>
<dbReference type="PANTHER" id="PTHR16487">
    <property type="entry name" value="PPP4R2-RELATED PROTEIN"/>
    <property type="match status" value="1"/>
</dbReference>
<evidence type="ECO:0000256" key="1">
    <source>
        <dbReference type="ARBA" id="ARBA00009207"/>
    </source>
</evidence>
<organism evidence="3 5">
    <name type="scientific">Cuscuta epithymum</name>
    <dbReference type="NCBI Taxonomy" id="186058"/>
    <lineage>
        <taxon>Eukaryota</taxon>
        <taxon>Viridiplantae</taxon>
        <taxon>Streptophyta</taxon>
        <taxon>Embryophyta</taxon>
        <taxon>Tracheophyta</taxon>
        <taxon>Spermatophyta</taxon>
        <taxon>Magnoliopsida</taxon>
        <taxon>eudicotyledons</taxon>
        <taxon>Gunneridae</taxon>
        <taxon>Pentapetalae</taxon>
        <taxon>asterids</taxon>
        <taxon>lamiids</taxon>
        <taxon>Solanales</taxon>
        <taxon>Convolvulaceae</taxon>
        <taxon>Cuscuteae</taxon>
        <taxon>Cuscuta</taxon>
        <taxon>Cuscuta subgen. Cuscuta</taxon>
    </lineage>
</organism>
<reference evidence="3" key="1">
    <citation type="submission" date="2022-07" db="EMBL/GenBank/DDBJ databases">
        <authorList>
            <person name="Macas J."/>
            <person name="Novak P."/>
            <person name="Neumann P."/>
        </authorList>
    </citation>
    <scope>NUCLEOTIDE SEQUENCE</scope>
</reference>
<keyword evidence="5" id="KW-1185">Reference proteome</keyword>
<evidence type="ECO:0000313" key="4">
    <source>
        <dbReference type="EMBL" id="CAH9148936.1"/>
    </source>
</evidence>
<feature type="region of interest" description="Disordered" evidence="2">
    <location>
        <begin position="127"/>
        <end position="157"/>
    </location>
</feature>
<evidence type="ECO:0000313" key="5">
    <source>
        <dbReference type="Proteomes" id="UP001152523"/>
    </source>
</evidence>
<proteinExistence type="inferred from homology"/>
<dbReference type="AlphaFoldDB" id="A0AAV0E197"/>
<dbReference type="GO" id="GO:0005634">
    <property type="term" value="C:nucleus"/>
    <property type="evidence" value="ECO:0007669"/>
    <property type="project" value="TreeGrafter"/>
</dbReference>
<evidence type="ECO:0008006" key="6">
    <source>
        <dbReference type="Google" id="ProtNLM"/>
    </source>
</evidence>
<evidence type="ECO:0000313" key="3">
    <source>
        <dbReference type="EMBL" id="CAH9112494.1"/>
    </source>
</evidence>
<dbReference type="EMBL" id="CAMAPF010000198">
    <property type="protein sequence ID" value="CAH9112494.1"/>
    <property type="molecule type" value="Genomic_DNA"/>
</dbReference>
<dbReference type="InterPro" id="IPR015267">
    <property type="entry name" value="PPP4R2"/>
</dbReference>
<dbReference type="Proteomes" id="UP001152523">
    <property type="component" value="Unassembled WGS sequence"/>
</dbReference>
<dbReference type="EMBL" id="CAMAPF010001347">
    <property type="protein sequence ID" value="CAH9148936.1"/>
    <property type="molecule type" value="Genomic_DNA"/>
</dbReference>
<gene>
    <name evidence="3" type="ORF">CEPIT_LOCUS19963</name>
    <name evidence="4" type="ORF">CEPIT_LOCUS44888</name>
</gene>
<protein>
    <recommendedName>
        <fullName evidence="6">Serine/threonine protein phosphatase 4 regulatory subunit</fullName>
    </recommendedName>
</protein>
<dbReference type="PANTHER" id="PTHR16487:SF0">
    <property type="entry name" value="PROTEIN PHOSPHATASE 4 REGULATORY SUBUNIT 2-RELATED"/>
    <property type="match status" value="1"/>
</dbReference>